<feature type="repeat" description="TPR" evidence="5">
    <location>
        <begin position="597"/>
        <end position="630"/>
    </location>
</feature>
<sequence>MSLFKKENLTTAIRCLLYALPLTPAIVAGSFLFPYISARTIYFRGIVEIALLVALVLWWRYRVHSRVERNYFFIVFSFFAVTNIISSFFSYSFLIAWFSDIERMWGVFTLLHLFLFYLLLRAFFTGREWRVFLNIAIIVSVYIAGYGILQHYPDVFGIRVFQAGAGRIISTLGNSAYVAIYMLFSACFALFLLLKTKTKWLRFGYGIAVLLDLFAFNLAGIRGAMLGLMAGVTVAALCYILMGSSRKLKASIAGFIIVGAAVFFFAFLNPNAPFVRSSSLLQRMSSITLSGGTTETRFIGWRAAWRGFLEHPVFGVGMDNFDTVFNKYFDADYYIYAPSEPYFDRAHNAWLDLLVMTGAFGFIIFLGFVFFIFYYLIKGYRAQKISLAEFLLFTAMSVAYFVHLLFVFDDLNSYIYFIILLAFIEYRYHRNTLFEIGDERANAFGGYAVTAGIAAVAITSVFYQFNIKVALACRRTIDAVQQKNAADTVRVFEEALDYNIVPSRNVVLTYVTQLTQWINDVSALRQNPAELELVQQAMTRGQEALAKEIRKDPANALLYNRQAVLNNIAALLSGDSLFLQNALQASQKSIELSREHLQYYYTLADTYLIAGDSAKALETIQKSISINSQYKPGYYQLMRVYLAGNQLDQAFNVGKILVNMGYTEGTDQILVRLADVFEQNKNSKRVIATLILERKLYPQDGTVAARLMREYLQAKDYDSAVALAKEIKETNESLRAQAEYLIQEIKAGRGPEVLRQMESGS</sequence>
<evidence type="ECO:0000256" key="5">
    <source>
        <dbReference type="PROSITE-ProRule" id="PRU00339"/>
    </source>
</evidence>
<feature type="transmembrane region" description="Helical" evidence="7">
    <location>
        <begin position="41"/>
        <end position="59"/>
    </location>
</feature>
<feature type="transmembrane region" description="Helical" evidence="7">
    <location>
        <begin position="176"/>
        <end position="194"/>
    </location>
</feature>
<dbReference type="STRING" id="1797995.A2242_01120"/>
<dbReference type="InterPro" id="IPR019734">
    <property type="entry name" value="TPR_rpt"/>
</dbReference>
<evidence type="ECO:0000313" key="10">
    <source>
        <dbReference type="Proteomes" id="UP000178925"/>
    </source>
</evidence>
<feature type="transmembrane region" description="Helical" evidence="7">
    <location>
        <begin position="389"/>
        <end position="408"/>
    </location>
</feature>
<evidence type="ECO:0000256" key="1">
    <source>
        <dbReference type="ARBA" id="ARBA00004141"/>
    </source>
</evidence>
<keyword evidence="6" id="KW-0175">Coiled coil</keyword>
<dbReference type="PANTHER" id="PTHR37422:SF23">
    <property type="entry name" value="TEICHURONIC ACID BIOSYNTHESIS PROTEIN TUAE"/>
    <property type="match status" value="1"/>
</dbReference>
<reference evidence="9 10" key="1">
    <citation type="journal article" date="2016" name="Nat. Commun.">
        <title>Thousands of microbial genomes shed light on interconnected biogeochemical processes in an aquifer system.</title>
        <authorList>
            <person name="Anantharaman K."/>
            <person name="Brown C.T."/>
            <person name="Hug L.A."/>
            <person name="Sharon I."/>
            <person name="Castelle C.J."/>
            <person name="Probst A.J."/>
            <person name="Thomas B.C."/>
            <person name="Singh A."/>
            <person name="Wilkins M.J."/>
            <person name="Karaoz U."/>
            <person name="Brodie E.L."/>
            <person name="Williams K.H."/>
            <person name="Hubbard S.S."/>
            <person name="Banfield J.F."/>
        </authorList>
    </citation>
    <scope>NUCLEOTIDE SEQUENCE [LARGE SCALE GENOMIC DNA]</scope>
</reference>
<feature type="transmembrane region" description="Helical" evidence="7">
    <location>
        <begin position="250"/>
        <end position="268"/>
    </location>
</feature>
<dbReference type="InterPro" id="IPR051533">
    <property type="entry name" value="WaaL-like"/>
</dbReference>
<dbReference type="PROSITE" id="PS50005">
    <property type="entry name" value="TPR"/>
    <property type="match status" value="1"/>
</dbReference>
<evidence type="ECO:0000256" key="3">
    <source>
        <dbReference type="ARBA" id="ARBA00022989"/>
    </source>
</evidence>
<accession>A0A1F5SNF8</accession>
<protein>
    <recommendedName>
        <fullName evidence="8">O-antigen ligase-related domain-containing protein</fullName>
    </recommendedName>
</protein>
<keyword evidence="3 7" id="KW-1133">Transmembrane helix</keyword>
<feature type="transmembrane region" description="Helical" evidence="7">
    <location>
        <begin position="104"/>
        <end position="124"/>
    </location>
</feature>
<keyword evidence="2 7" id="KW-0812">Transmembrane</keyword>
<evidence type="ECO:0000313" key="9">
    <source>
        <dbReference type="EMBL" id="OGF28189.1"/>
    </source>
</evidence>
<feature type="transmembrane region" description="Helical" evidence="7">
    <location>
        <begin position="441"/>
        <end position="465"/>
    </location>
</feature>
<keyword evidence="5" id="KW-0802">TPR repeat</keyword>
<evidence type="ECO:0000256" key="4">
    <source>
        <dbReference type="ARBA" id="ARBA00023136"/>
    </source>
</evidence>
<feature type="transmembrane region" description="Helical" evidence="7">
    <location>
        <begin position="12"/>
        <end position="35"/>
    </location>
</feature>
<dbReference type="PANTHER" id="PTHR37422">
    <property type="entry name" value="TEICHURONIC ACID BIOSYNTHESIS PROTEIN TUAE"/>
    <property type="match status" value="1"/>
</dbReference>
<feature type="domain" description="O-antigen ligase-related" evidence="8">
    <location>
        <begin position="207"/>
        <end position="366"/>
    </location>
</feature>
<comment type="subcellular location">
    <subcellularLocation>
        <location evidence="1">Membrane</location>
        <topology evidence="1">Multi-pass membrane protein</topology>
    </subcellularLocation>
</comment>
<comment type="caution">
    <text evidence="9">The sequence shown here is derived from an EMBL/GenBank/DDBJ whole genome shotgun (WGS) entry which is preliminary data.</text>
</comment>
<feature type="transmembrane region" description="Helical" evidence="7">
    <location>
        <begin position="201"/>
        <end position="219"/>
    </location>
</feature>
<feature type="transmembrane region" description="Helical" evidence="7">
    <location>
        <begin position="414"/>
        <end position="429"/>
    </location>
</feature>
<evidence type="ECO:0000259" key="8">
    <source>
        <dbReference type="Pfam" id="PF04932"/>
    </source>
</evidence>
<dbReference type="AlphaFoldDB" id="A0A1F5SNF8"/>
<evidence type="ECO:0000256" key="6">
    <source>
        <dbReference type="SAM" id="Coils"/>
    </source>
</evidence>
<evidence type="ECO:0000256" key="2">
    <source>
        <dbReference type="ARBA" id="ARBA00022692"/>
    </source>
</evidence>
<dbReference type="InterPro" id="IPR011990">
    <property type="entry name" value="TPR-like_helical_dom_sf"/>
</dbReference>
<dbReference type="EMBL" id="MFGC01000018">
    <property type="protein sequence ID" value="OGF28189.1"/>
    <property type="molecule type" value="Genomic_DNA"/>
</dbReference>
<evidence type="ECO:0000256" key="7">
    <source>
        <dbReference type="SAM" id="Phobius"/>
    </source>
</evidence>
<feature type="transmembrane region" description="Helical" evidence="7">
    <location>
        <begin position="353"/>
        <end position="377"/>
    </location>
</feature>
<proteinExistence type="predicted"/>
<dbReference type="SUPFAM" id="SSF48452">
    <property type="entry name" value="TPR-like"/>
    <property type="match status" value="1"/>
</dbReference>
<gene>
    <name evidence="9" type="ORF">A2242_01120</name>
</gene>
<dbReference type="Pfam" id="PF04932">
    <property type="entry name" value="Wzy_C"/>
    <property type="match status" value="1"/>
</dbReference>
<organism evidence="9 10">
    <name type="scientific">Candidatus Falkowbacteria bacterium RIFOXYA2_FULL_47_9</name>
    <dbReference type="NCBI Taxonomy" id="1797995"/>
    <lineage>
        <taxon>Bacteria</taxon>
        <taxon>Candidatus Falkowiibacteriota</taxon>
    </lineage>
</organism>
<keyword evidence="4 7" id="KW-0472">Membrane</keyword>
<feature type="transmembrane region" description="Helical" evidence="7">
    <location>
        <begin position="71"/>
        <end position="98"/>
    </location>
</feature>
<feature type="transmembrane region" description="Helical" evidence="7">
    <location>
        <begin position="131"/>
        <end position="149"/>
    </location>
</feature>
<dbReference type="Gene3D" id="1.25.40.10">
    <property type="entry name" value="Tetratricopeptide repeat domain"/>
    <property type="match status" value="1"/>
</dbReference>
<dbReference type="GO" id="GO:0016020">
    <property type="term" value="C:membrane"/>
    <property type="evidence" value="ECO:0007669"/>
    <property type="project" value="UniProtKB-SubCell"/>
</dbReference>
<name>A0A1F5SNF8_9BACT</name>
<feature type="transmembrane region" description="Helical" evidence="7">
    <location>
        <begin position="225"/>
        <end position="243"/>
    </location>
</feature>
<dbReference type="Proteomes" id="UP000178925">
    <property type="component" value="Unassembled WGS sequence"/>
</dbReference>
<feature type="coiled-coil region" evidence="6">
    <location>
        <begin position="717"/>
        <end position="744"/>
    </location>
</feature>
<dbReference type="InterPro" id="IPR007016">
    <property type="entry name" value="O-antigen_ligase-rel_domated"/>
</dbReference>